<reference evidence="2" key="1">
    <citation type="submission" date="2024-07" db="EMBL/GenBank/DDBJ databases">
        <title>Complete genome sequences of cellulolytic bacteria, Kitasatospora sp. CMC57 and Streptomyces sp. CMC78, isolated from Japanese agricultural soil.</title>
        <authorList>
            <person name="Hashimoto T."/>
            <person name="Ito M."/>
            <person name="Iwamoto M."/>
            <person name="Fukahori D."/>
            <person name="Shoda T."/>
            <person name="Sakoda M."/>
            <person name="Morohoshi T."/>
            <person name="Mitsuboshi M."/>
            <person name="Nishizawa T."/>
        </authorList>
    </citation>
    <scope>NUCLEOTIDE SEQUENCE</scope>
    <source>
        <strain evidence="2">CMC57</strain>
    </source>
</reference>
<dbReference type="EMBL" id="AP035881">
    <property type="protein sequence ID" value="BFP44668.1"/>
    <property type="molecule type" value="Genomic_DNA"/>
</dbReference>
<proteinExistence type="predicted"/>
<dbReference type="PANTHER" id="PTHR33495">
    <property type="entry name" value="ANTI-SIGMA FACTOR ANTAGONIST TM_1081-RELATED-RELATED"/>
    <property type="match status" value="1"/>
</dbReference>
<dbReference type="PROSITE" id="PS50801">
    <property type="entry name" value="STAS"/>
    <property type="match status" value="1"/>
</dbReference>
<dbReference type="InterPro" id="IPR036513">
    <property type="entry name" value="STAS_dom_sf"/>
</dbReference>
<accession>A0AB33JPF3</accession>
<dbReference type="Pfam" id="PF01740">
    <property type="entry name" value="STAS"/>
    <property type="match status" value="1"/>
</dbReference>
<dbReference type="AlphaFoldDB" id="A0AB33JPF3"/>
<dbReference type="GO" id="GO:0043856">
    <property type="term" value="F:anti-sigma factor antagonist activity"/>
    <property type="evidence" value="ECO:0007669"/>
    <property type="project" value="TreeGrafter"/>
</dbReference>
<dbReference type="InterPro" id="IPR002645">
    <property type="entry name" value="STAS_dom"/>
</dbReference>
<dbReference type="PANTHER" id="PTHR33495:SF2">
    <property type="entry name" value="ANTI-SIGMA FACTOR ANTAGONIST TM_1081-RELATED"/>
    <property type="match status" value="1"/>
</dbReference>
<dbReference type="RefSeq" id="WP_407987244.1">
    <property type="nucleotide sequence ID" value="NZ_AP035881.2"/>
</dbReference>
<gene>
    <name evidence="2" type="ORF">KCMC57_10360</name>
</gene>
<dbReference type="CDD" id="cd07043">
    <property type="entry name" value="STAS_anti-anti-sigma_factors"/>
    <property type="match status" value="1"/>
</dbReference>
<sequence length="155" mass="16685">MIPTQKATPSLLTTSIPLSADQGLSIHRRDHSLGTTLTLSGEIDFASAPQLERAVRDCLHASVRSIDLDLAPLGFCDLRGLYAFIDATRLTVTAGGRLCLESPPPMLRRLLTLTGTHHLVSIVTDESIHCLPRTRLRVGPAAAPSRTARTGGVNW</sequence>
<organism evidence="2">
    <name type="scientific">Kitasatospora sp. CMC57</name>
    <dbReference type="NCBI Taxonomy" id="3231513"/>
    <lineage>
        <taxon>Bacteria</taxon>
        <taxon>Bacillati</taxon>
        <taxon>Actinomycetota</taxon>
        <taxon>Actinomycetes</taxon>
        <taxon>Kitasatosporales</taxon>
        <taxon>Streptomycetaceae</taxon>
        <taxon>Kitasatospora</taxon>
    </lineage>
</organism>
<protein>
    <recommendedName>
        <fullName evidence="1">STAS domain-containing protein</fullName>
    </recommendedName>
</protein>
<name>A0AB33JPF3_9ACTN</name>
<feature type="domain" description="STAS" evidence="1">
    <location>
        <begin position="37"/>
        <end position="115"/>
    </location>
</feature>
<evidence type="ECO:0000313" key="2">
    <source>
        <dbReference type="EMBL" id="BFP44668.1"/>
    </source>
</evidence>
<evidence type="ECO:0000259" key="1">
    <source>
        <dbReference type="PROSITE" id="PS50801"/>
    </source>
</evidence>
<dbReference type="Gene3D" id="3.30.750.24">
    <property type="entry name" value="STAS domain"/>
    <property type="match status" value="1"/>
</dbReference>
<dbReference type="SUPFAM" id="SSF52091">
    <property type="entry name" value="SpoIIaa-like"/>
    <property type="match status" value="1"/>
</dbReference>